<feature type="transmembrane region" description="Helical" evidence="1">
    <location>
        <begin position="21"/>
        <end position="44"/>
    </location>
</feature>
<keyword evidence="2" id="KW-1185">Reference proteome</keyword>
<dbReference type="CDD" id="cd16018">
    <property type="entry name" value="Enpp"/>
    <property type="match status" value="1"/>
</dbReference>
<proteinExistence type="predicted"/>
<keyword evidence="1" id="KW-0812">Transmembrane</keyword>
<dbReference type="Gene3D" id="3.40.720.10">
    <property type="entry name" value="Alkaline Phosphatase, subunit A"/>
    <property type="match status" value="1"/>
</dbReference>
<dbReference type="InterPro" id="IPR002591">
    <property type="entry name" value="Phosphodiest/P_Trfase"/>
</dbReference>
<keyword evidence="1" id="KW-1133">Transmembrane helix</keyword>
<dbReference type="InterPro" id="IPR017850">
    <property type="entry name" value="Alkaline_phosphatase_core_sf"/>
</dbReference>
<dbReference type="WBParaSite" id="PDA_v2.g3996.t1">
    <property type="protein sequence ID" value="PDA_v2.g3996.t1"/>
    <property type="gene ID" value="PDA_v2.g3996"/>
</dbReference>
<accession>A0A914QR16</accession>
<evidence type="ECO:0000256" key="1">
    <source>
        <dbReference type="SAM" id="Phobius"/>
    </source>
</evidence>
<sequence>MRGRGSIKLAREKFAQASRKQVIFSFVIAGLSLLLLFIGLFFVWRFREDIDNIHYYNKHGEWRDTCQKVCSAKYDVPPLILISLDGFRADYLERNITPAIQRLINCGVSSPYMYPTFPASTFPNHYTIATGLYPESHGIVDNYMYDETMFNGTYIGENNGEKVFGNEYSFNKGMGGWYNGEPIWNTVANAGKKSGTFFWPGSEVVIKGMTPTYRAKFSNTTPFSHRVDTVGYIFLWLIFSCDYGYCKSLRESAIYIK</sequence>
<keyword evidence="1" id="KW-0472">Membrane</keyword>
<reference evidence="3" key="1">
    <citation type="submission" date="2022-11" db="UniProtKB">
        <authorList>
            <consortium name="WormBaseParasite"/>
        </authorList>
    </citation>
    <scope>IDENTIFICATION</scope>
</reference>
<dbReference type="PANTHER" id="PTHR10151:SF114">
    <property type="entry name" value="ECTONUCLEOTIDE PYROPHOSPHATASE_PHOSPHODIESTERASE C27A7.3"/>
    <property type="match status" value="1"/>
</dbReference>
<name>A0A914QR16_9BILA</name>
<protein>
    <submittedName>
        <fullName evidence="3">Uncharacterized protein</fullName>
    </submittedName>
</protein>
<organism evidence="2 3">
    <name type="scientific">Panagrolaimus davidi</name>
    <dbReference type="NCBI Taxonomy" id="227884"/>
    <lineage>
        <taxon>Eukaryota</taxon>
        <taxon>Metazoa</taxon>
        <taxon>Ecdysozoa</taxon>
        <taxon>Nematoda</taxon>
        <taxon>Chromadorea</taxon>
        <taxon>Rhabditida</taxon>
        <taxon>Tylenchina</taxon>
        <taxon>Panagrolaimomorpha</taxon>
        <taxon>Panagrolaimoidea</taxon>
        <taxon>Panagrolaimidae</taxon>
        <taxon>Panagrolaimus</taxon>
    </lineage>
</organism>
<dbReference type="AlphaFoldDB" id="A0A914QR16"/>
<dbReference type="PANTHER" id="PTHR10151">
    <property type="entry name" value="ECTONUCLEOTIDE PYROPHOSPHATASE/PHOSPHODIESTERASE"/>
    <property type="match status" value="1"/>
</dbReference>
<dbReference type="Proteomes" id="UP000887578">
    <property type="component" value="Unplaced"/>
</dbReference>
<dbReference type="SUPFAM" id="SSF53649">
    <property type="entry name" value="Alkaline phosphatase-like"/>
    <property type="match status" value="1"/>
</dbReference>
<dbReference type="Pfam" id="PF01663">
    <property type="entry name" value="Phosphodiest"/>
    <property type="match status" value="1"/>
</dbReference>
<evidence type="ECO:0000313" key="3">
    <source>
        <dbReference type="WBParaSite" id="PDA_v2.g3996.t1"/>
    </source>
</evidence>
<evidence type="ECO:0000313" key="2">
    <source>
        <dbReference type="Proteomes" id="UP000887578"/>
    </source>
</evidence>